<feature type="domain" description="Choline/carnitine acyltransferase" evidence="6">
    <location>
        <begin position="48"/>
        <end position="631"/>
    </location>
</feature>
<reference evidence="7" key="2">
    <citation type="journal article" date="2008" name="Genome Biol.">
        <title>Improved genome assembly and evidence-based global gene model set for the chordate Ciona intestinalis: new insight into intron and operon populations.</title>
        <authorList>
            <person name="Satou Y."/>
            <person name="Mineta K."/>
            <person name="Ogasawara M."/>
            <person name="Sasakura Y."/>
            <person name="Shoguchi E."/>
            <person name="Ueno K."/>
            <person name="Yamada L."/>
            <person name="Matsumoto J."/>
            <person name="Wasserscheid J."/>
            <person name="Dewar K."/>
            <person name="Wiley G.B."/>
            <person name="Macmil S.L."/>
            <person name="Roe B.A."/>
            <person name="Zeller R.W."/>
            <person name="Hastings K.E."/>
            <person name="Lemaire P."/>
            <person name="Lindquist E."/>
            <person name="Endo T."/>
            <person name="Hotta K."/>
            <person name="Inaba K."/>
        </authorList>
    </citation>
    <scope>NUCLEOTIDE SEQUENCE [LARGE SCALE GENOMIC DNA]</scope>
    <source>
        <strain evidence="7">wild type</strain>
    </source>
</reference>
<dbReference type="OMA" id="NDLHMHS"/>
<dbReference type="InterPro" id="IPR039551">
    <property type="entry name" value="Cho/carn_acyl_trans"/>
</dbReference>
<dbReference type="Gene3D" id="3.30.559.70">
    <property type="entry name" value="Choline/Carnitine o-acyltransferase, domain 2"/>
    <property type="match status" value="1"/>
</dbReference>
<evidence type="ECO:0000313" key="8">
    <source>
        <dbReference type="Proteomes" id="UP000008144"/>
    </source>
</evidence>
<accession>F7AW82</accession>
<reference evidence="8" key="1">
    <citation type="journal article" date="2002" name="Science">
        <title>The draft genome of Ciona intestinalis: insights into chordate and vertebrate origins.</title>
        <authorList>
            <person name="Dehal P."/>
            <person name="Satou Y."/>
            <person name="Campbell R.K."/>
            <person name="Chapman J."/>
            <person name="Degnan B."/>
            <person name="De Tomaso A."/>
            <person name="Davidson B."/>
            <person name="Di Gregorio A."/>
            <person name="Gelpke M."/>
            <person name="Goodstein D.M."/>
            <person name="Harafuji N."/>
            <person name="Hastings K.E."/>
            <person name="Ho I."/>
            <person name="Hotta K."/>
            <person name="Huang W."/>
            <person name="Kawashima T."/>
            <person name="Lemaire P."/>
            <person name="Martinez D."/>
            <person name="Meinertzhagen I.A."/>
            <person name="Necula S."/>
            <person name="Nonaka M."/>
            <person name="Putnam N."/>
            <person name="Rash S."/>
            <person name="Saiga H."/>
            <person name="Satake M."/>
            <person name="Terry A."/>
            <person name="Yamada L."/>
            <person name="Wang H.G."/>
            <person name="Awazu S."/>
            <person name="Azumi K."/>
            <person name="Boore J."/>
            <person name="Branno M."/>
            <person name="Chin-Bow S."/>
            <person name="DeSantis R."/>
            <person name="Doyle S."/>
            <person name="Francino P."/>
            <person name="Keys D.N."/>
            <person name="Haga S."/>
            <person name="Hayashi H."/>
            <person name="Hino K."/>
            <person name="Imai K.S."/>
            <person name="Inaba K."/>
            <person name="Kano S."/>
            <person name="Kobayashi K."/>
            <person name="Kobayashi M."/>
            <person name="Lee B.I."/>
            <person name="Makabe K.W."/>
            <person name="Manohar C."/>
            <person name="Matassi G."/>
            <person name="Medina M."/>
            <person name="Mochizuki Y."/>
            <person name="Mount S."/>
            <person name="Morishita T."/>
            <person name="Miura S."/>
            <person name="Nakayama A."/>
            <person name="Nishizaka S."/>
            <person name="Nomoto H."/>
            <person name="Ohta F."/>
            <person name="Oishi K."/>
            <person name="Rigoutsos I."/>
            <person name="Sano M."/>
            <person name="Sasaki A."/>
            <person name="Sasakura Y."/>
            <person name="Shoguchi E."/>
            <person name="Shin-i T."/>
            <person name="Spagnuolo A."/>
            <person name="Stainier D."/>
            <person name="Suzuki M.M."/>
            <person name="Tassy O."/>
            <person name="Takatori N."/>
            <person name="Tokuoka M."/>
            <person name="Yagi K."/>
            <person name="Yoshizaki F."/>
            <person name="Wada S."/>
            <person name="Zhang C."/>
            <person name="Hyatt P.D."/>
            <person name="Larimer F."/>
            <person name="Detter C."/>
            <person name="Doggett N."/>
            <person name="Glavina T."/>
            <person name="Hawkins T."/>
            <person name="Richardson P."/>
            <person name="Lucas S."/>
            <person name="Kohara Y."/>
            <person name="Levine M."/>
            <person name="Satoh N."/>
            <person name="Rokhsar D.S."/>
        </authorList>
    </citation>
    <scope>NUCLEOTIDE SEQUENCE [LARGE SCALE GENOMIC DNA]</scope>
</reference>
<evidence type="ECO:0000256" key="5">
    <source>
        <dbReference type="RuleBase" id="RU003801"/>
    </source>
</evidence>
<dbReference type="Proteomes" id="UP000008144">
    <property type="component" value="Chromosome 7"/>
</dbReference>
<keyword evidence="3 5" id="KW-0012">Acyltransferase</keyword>
<keyword evidence="2 5" id="KW-0808">Transferase</keyword>
<dbReference type="SUPFAM" id="SSF52777">
    <property type="entry name" value="CoA-dependent acyltransferases"/>
    <property type="match status" value="2"/>
</dbReference>
<protein>
    <recommendedName>
        <fullName evidence="6">Choline/carnitine acyltransferase domain-containing protein</fullName>
    </recommendedName>
</protein>
<evidence type="ECO:0000256" key="4">
    <source>
        <dbReference type="PIRSR" id="PIRSR600542-1"/>
    </source>
</evidence>
<comment type="similarity">
    <text evidence="1 5">Belongs to the carnitine/choline acetyltransferase family.</text>
</comment>
<dbReference type="PANTHER" id="PTHR22589:SF113">
    <property type="entry name" value="CARNITINE O-PALMITOYLTRANSFERASE 1, LIVER ISOFORM-LIKE"/>
    <property type="match status" value="1"/>
</dbReference>
<evidence type="ECO:0000313" key="7">
    <source>
        <dbReference type="Ensembl" id="ENSCINP00000007801.3"/>
    </source>
</evidence>
<organism evidence="7 8">
    <name type="scientific">Ciona intestinalis</name>
    <name type="common">Transparent sea squirt</name>
    <name type="synonym">Ascidia intestinalis</name>
    <dbReference type="NCBI Taxonomy" id="7719"/>
    <lineage>
        <taxon>Eukaryota</taxon>
        <taxon>Metazoa</taxon>
        <taxon>Chordata</taxon>
        <taxon>Tunicata</taxon>
        <taxon>Ascidiacea</taxon>
        <taxon>Phlebobranchia</taxon>
        <taxon>Cionidae</taxon>
        <taxon>Ciona</taxon>
    </lineage>
</organism>
<reference evidence="7" key="3">
    <citation type="submission" date="2025-08" db="UniProtKB">
        <authorList>
            <consortium name="Ensembl"/>
        </authorList>
    </citation>
    <scope>IDENTIFICATION</scope>
</reference>
<dbReference type="GO" id="GO:0006631">
    <property type="term" value="P:fatty acid metabolic process"/>
    <property type="evidence" value="ECO:0000318"/>
    <property type="project" value="GO_Central"/>
</dbReference>
<evidence type="ECO:0000256" key="3">
    <source>
        <dbReference type="ARBA" id="ARBA00023315"/>
    </source>
</evidence>
<dbReference type="GeneTree" id="ENSGT01150000286917"/>
<name>F7AW82_CIOIN</name>
<evidence type="ECO:0000256" key="2">
    <source>
        <dbReference type="ARBA" id="ARBA00022679"/>
    </source>
</evidence>
<dbReference type="Gene3D" id="3.30.559.10">
    <property type="entry name" value="Chloramphenicol acetyltransferase-like domain"/>
    <property type="match status" value="1"/>
</dbReference>
<keyword evidence="8" id="KW-1185">Reference proteome</keyword>
<dbReference type="PROSITE" id="PS00440">
    <property type="entry name" value="ACYLTRANSF_C_2"/>
    <property type="match status" value="1"/>
</dbReference>
<dbReference type="GO" id="GO:0005739">
    <property type="term" value="C:mitochondrion"/>
    <property type="evidence" value="ECO:0000318"/>
    <property type="project" value="GO_Central"/>
</dbReference>
<feature type="active site" description="Proton acceptor" evidence="4">
    <location>
        <position position="352"/>
    </location>
</feature>
<dbReference type="InterPro" id="IPR042231">
    <property type="entry name" value="Cho/carn_acyl_trans_2"/>
</dbReference>
<dbReference type="HOGENOM" id="CLU_013513_2_1_1"/>
<dbReference type="AlphaFoldDB" id="F7AW82"/>
<reference evidence="7" key="4">
    <citation type="submission" date="2025-09" db="UniProtKB">
        <authorList>
            <consortium name="Ensembl"/>
        </authorList>
    </citation>
    <scope>IDENTIFICATION</scope>
</reference>
<dbReference type="InterPro" id="IPR000542">
    <property type="entry name" value="Carn_acyl_trans"/>
</dbReference>
<dbReference type="PANTHER" id="PTHR22589">
    <property type="entry name" value="CARNITINE O-ACYLTRANSFERASE"/>
    <property type="match status" value="1"/>
</dbReference>
<dbReference type="GO" id="GO:0004095">
    <property type="term" value="F:carnitine O-palmitoyltransferase activity"/>
    <property type="evidence" value="ECO:0000318"/>
    <property type="project" value="GO_Central"/>
</dbReference>
<sequence length="662" mass="75943">ILTMLIVCREWMYDHHSFKTKAWGILLKLLIPKNVKLFQLEKYLPKYPLPKLDDTCDKNSRTLTMVKPLLSDEEFKKVSETMEDFRKNEGPKLQKVLEKRYDETENWLAELWNKYLYLGSRGPLPVHSNYCCLGDRAFQYNDPGSNQLSQMANCIYYFMEYMGKINNGSLAGMMIQNIVPICCDRYRYLCATTRIPGETIDELKRFPNSTHVIIFRKGLMYKLDLKVLDSEGKRTFLTPTEIQGQLKVIMEDADLMGSKVEGEIQNPSIFTTTERTRWARIRNRMLVNRTNMESLNIVESSAFCFVLSEDTPQNHSEEFASYLTGNGFDRWFDKSFTFIVNKNGAMGFNVEHSTSEATLGGRMWEYTLFHCKYNVHGDPVDPRPPTHPTLHDPRQLKWDLTEFKDEIADIKTEWDKLANNVDACVYYMNKGKGIAKKMKLSPDGFLQMALQLAFYRERKITPKTYETAATRLFKYGRTETIRPVSEHSVAFTKQQCFDDPSVPDSVKIKHLKSAIKHQTTYKFDATNGRAVDRHLLGLYFAGKFTGNVPELFKLKPFYESDLLSTSQSPLRYDPVIGKISTTDPIGGGFGAQRVDGYGVSYFMLENKVHFLITSFKSCSETNSLKFGQNIERAVNDLQVLLAGGNQQKSNKETNGSVGKGDK</sequence>
<proteinExistence type="inferred from homology"/>
<evidence type="ECO:0000256" key="1">
    <source>
        <dbReference type="ARBA" id="ARBA00005232"/>
    </source>
</evidence>
<dbReference type="Pfam" id="PF00755">
    <property type="entry name" value="Carn_acyltransf"/>
    <property type="match status" value="1"/>
</dbReference>
<dbReference type="STRING" id="7719.ENSCINP00000007801"/>
<dbReference type="InterPro" id="IPR023213">
    <property type="entry name" value="CAT-like_dom_sf"/>
</dbReference>
<dbReference type="Ensembl" id="ENSCINT00000007801.3">
    <property type="protein sequence ID" value="ENSCINP00000007801.3"/>
    <property type="gene ID" value="ENSCING00000003785.3"/>
</dbReference>
<dbReference type="GO" id="GO:0009437">
    <property type="term" value="P:carnitine metabolic process"/>
    <property type="evidence" value="ECO:0000318"/>
    <property type="project" value="GO_Central"/>
</dbReference>
<evidence type="ECO:0000259" key="6">
    <source>
        <dbReference type="Pfam" id="PF00755"/>
    </source>
</evidence>
<dbReference type="InParanoid" id="F7AW82"/>
<dbReference type="EMBL" id="EAAA01002543">
    <property type="status" value="NOT_ANNOTATED_CDS"/>
    <property type="molecule type" value="Genomic_DNA"/>
</dbReference>